<accession>A0A0J0XYD9</accession>
<evidence type="ECO:0000313" key="2">
    <source>
        <dbReference type="EMBL" id="KLT46065.1"/>
    </source>
</evidence>
<reference evidence="2 3" key="1">
    <citation type="submission" date="2015-03" db="EMBL/GenBank/DDBJ databases">
        <title>Genomics and transcriptomics of the oil-accumulating basidiomycete yeast T. oleaginosus allow insights into substrate utilization and the diverse evolutionary trajectories of mating systems in fungi.</title>
        <authorList>
            <consortium name="DOE Joint Genome Institute"/>
            <person name="Kourist R."/>
            <person name="Kracht O."/>
            <person name="Bracharz F."/>
            <person name="Lipzen A."/>
            <person name="Nolan M."/>
            <person name="Ohm R."/>
            <person name="Grigoriev I."/>
            <person name="Sun S."/>
            <person name="Heitman J."/>
            <person name="Bruck T."/>
            <person name="Nowrousian M."/>
        </authorList>
    </citation>
    <scope>NUCLEOTIDE SEQUENCE [LARGE SCALE GENOMIC DNA]</scope>
    <source>
        <strain evidence="2 3">IBC0246</strain>
    </source>
</reference>
<evidence type="ECO:0000313" key="3">
    <source>
        <dbReference type="Proteomes" id="UP000053611"/>
    </source>
</evidence>
<dbReference type="Proteomes" id="UP000053611">
    <property type="component" value="Unassembled WGS sequence"/>
</dbReference>
<keyword evidence="3" id="KW-1185">Reference proteome</keyword>
<feature type="region of interest" description="Disordered" evidence="1">
    <location>
        <begin position="35"/>
        <end position="54"/>
    </location>
</feature>
<organism evidence="2 3">
    <name type="scientific">Cutaneotrichosporon oleaginosum</name>
    <dbReference type="NCBI Taxonomy" id="879819"/>
    <lineage>
        <taxon>Eukaryota</taxon>
        <taxon>Fungi</taxon>
        <taxon>Dikarya</taxon>
        <taxon>Basidiomycota</taxon>
        <taxon>Agaricomycotina</taxon>
        <taxon>Tremellomycetes</taxon>
        <taxon>Trichosporonales</taxon>
        <taxon>Trichosporonaceae</taxon>
        <taxon>Cutaneotrichosporon</taxon>
    </lineage>
</organism>
<dbReference type="RefSeq" id="XP_018282556.1">
    <property type="nucleotide sequence ID" value="XM_018425896.1"/>
</dbReference>
<dbReference type="EMBL" id="KQ087179">
    <property type="protein sequence ID" value="KLT46065.1"/>
    <property type="molecule type" value="Genomic_DNA"/>
</dbReference>
<gene>
    <name evidence="2" type="ORF">CC85DRAFT_310378</name>
</gene>
<name>A0A0J0XYD9_9TREE</name>
<sequence>MSTSQVDQVAAAINSLTLSDNSRDAVAAYLAGRAGGAGGGGSRGDDTSDCTSESDETAASIGGLLALWQALCLEFGLVQDPDNPELHPDLPSLPTTKTQARKLLNTRAHVNICDYFTERATLTSTPWGCLAHLVHPTAAALAQELRMWAKREGRRRYRIRRRLRLRGMNDEEIAEAVRGASKMFPRELAKCEGLNPLLRVVF</sequence>
<dbReference type="AlphaFoldDB" id="A0A0J0XYD9"/>
<evidence type="ECO:0000256" key="1">
    <source>
        <dbReference type="SAM" id="MobiDB-lite"/>
    </source>
</evidence>
<proteinExistence type="predicted"/>
<protein>
    <submittedName>
        <fullName evidence="2">Uncharacterized protein</fullName>
    </submittedName>
</protein>
<dbReference type="GeneID" id="28986499"/>
<dbReference type="OrthoDB" id="2596481at2759"/>